<dbReference type="Proteomes" id="UP000190037">
    <property type="component" value="Unassembled WGS sequence"/>
</dbReference>
<sequence length="122" mass="13844">MFAAFVARNPESEALETLMEWTDLPEEEIVERIAQSEPYIMVLVAAGLDDTQPGVDVSHLNPRWLGEPGTRSWLAKIGFVPDRDAVRVYVVPAPYEPPAGRESHTEFCFAVEDRWRCTSRPR</sequence>
<dbReference type="AlphaFoldDB" id="A0A1T3NXL0"/>
<protein>
    <submittedName>
        <fullName evidence="1">Uncharacterized protein</fullName>
    </submittedName>
</protein>
<comment type="caution">
    <text evidence="1">The sequence shown here is derived from an EMBL/GenBank/DDBJ whole genome shotgun (WGS) entry which is preliminary data.</text>
</comment>
<gene>
    <name evidence="1" type="ORF">B4N89_12080</name>
</gene>
<organism evidence="1 2">
    <name type="scientific">Embleya scabrispora</name>
    <dbReference type="NCBI Taxonomy" id="159449"/>
    <lineage>
        <taxon>Bacteria</taxon>
        <taxon>Bacillati</taxon>
        <taxon>Actinomycetota</taxon>
        <taxon>Actinomycetes</taxon>
        <taxon>Kitasatosporales</taxon>
        <taxon>Streptomycetaceae</taxon>
        <taxon>Embleya</taxon>
    </lineage>
</organism>
<reference evidence="1 2" key="1">
    <citation type="submission" date="2017-03" db="EMBL/GenBank/DDBJ databases">
        <title>Draft genome sequence of Streptomyces scabrisporus NF3, endophyte isolated from Amphipterygium adstringens.</title>
        <authorList>
            <person name="Vazquez M."/>
            <person name="Ceapa C.D."/>
            <person name="Rodriguez Luna D."/>
            <person name="Sanchez Esquivel S."/>
        </authorList>
    </citation>
    <scope>NUCLEOTIDE SEQUENCE [LARGE SCALE GENOMIC DNA]</scope>
    <source>
        <strain evidence="1 2">NF3</strain>
    </source>
</reference>
<name>A0A1T3NXL0_9ACTN</name>
<evidence type="ECO:0000313" key="1">
    <source>
        <dbReference type="EMBL" id="OPC81586.1"/>
    </source>
</evidence>
<evidence type="ECO:0000313" key="2">
    <source>
        <dbReference type="Proteomes" id="UP000190037"/>
    </source>
</evidence>
<dbReference type="EMBL" id="MWQN01000001">
    <property type="protein sequence ID" value="OPC81586.1"/>
    <property type="molecule type" value="Genomic_DNA"/>
</dbReference>
<proteinExistence type="predicted"/>
<accession>A0A1T3NXL0</accession>
<keyword evidence="2" id="KW-1185">Reference proteome</keyword>